<organism evidence="1 2">
    <name type="scientific">Nocardia aurantia</name>
    <dbReference type="NCBI Taxonomy" id="2585199"/>
    <lineage>
        <taxon>Bacteria</taxon>
        <taxon>Bacillati</taxon>
        <taxon>Actinomycetota</taxon>
        <taxon>Actinomycetes</taxon>
        <taxon>Mycobacteriales</taxon>
        <taxon>Nocardiaceae</taxon>
        <taxon>Nocardia</taxon>
    </lineage>
</organism>
<dbReference type="EMBL" id="WEGI01000010">
    <property type="protein sequence ID" value="MQY29167.1"/>
    <property type="molecule type" value="Genomic_DNA"/>
</dbReference>
<accession>A0A7K0DUG5</accession>
<name>A0A7K0DUG5_9NOCA</name>
<dbReference type="RefSeq" id="WP_319943433.1">
    <property type="nucleotide sequence ID" value="NZ_WEGI01000010.1"/>
</dbReference>
<dbReference type="AlphaFoldDB" id="A0A7K0DUG5"/>
<gene>
    <name evidence="1" type="ORF">NRB56_47570</name>
</gene>
<reference evidence="1 2" key="1">
    <citation type="submission" date="2019-10" db="EMBL/GenBank/DDBJ databases">
        <title>Nocardia macrotermitis sp. nov. and Nocardia aurantia sp. nov., isolated from the gut of fungus growing-termite Macrotermes natalensis.</title>
        <authorList>
            <person name="Benndorf R."/>
            <person name="Schwitalla J."/>
            <person name="Martin K."/>
            <person name="De Beer W."/>
            <person name="Kaster A.-K."/>
            <person name="Vollmers J."/>
            <person name="Poulsen M."/>
            <person name="Beemelmanns C."/>
        </authorList>
    </citation>
    <scope>NUCLEOTIDE SEQUENCE [LARGE SCALE GENOMIC DNA]</scope>
    <source>
        <strain evidence="1 2">RB56</strain>
    </source>
</reference>
<protein>
    <submittedName>
        <fullName evidence="1">Uncharacterized protein</fullName>
    </submittedName>
</protein>
<proteinExistence type="predicted"/>
<sequence length="206" mass="22345">MDDITYEDTRFGLHAVSELLVAGPQYRRFGTIRMRIVLGGFAGTKWPVSVLGSELVWAEGRVPLTGSFAEVARQAGFDAVAPPPGLYTDGTGLDPAEAFALDADALASIHDWFAVGDTALRRFAEQPPTLWPEHFDLSVAVEQVNYGVSPGDWSNPGPYAYVGPWTPRAGEFWNASFGAIRPRSAVPTVESLLEFFREGRDRAAAG</sequence>
<comment type="caution">
    <text evidence="1">The sequence shown here is derived from an EMBL/GenBank/DDBJ whole genome shotgun (WGS) entry which is preliminary data.</text>
</comment>
<evidence type="ECO:0000313" key="1">
    <source>
        <dbReference type="EMBL" id="MQY29167.1"/>
    </source>
</evidence>
<evidence type="ECO:0000313" key="2">
    <source>
        <dbReference type="Proteomes" id="UP000431401"/>
    </source>
</evidence>
<keyword evidence="2" id="KW-1185">Reference proteome</keyword>
<dbReference type="Proteomes" id="UP000431401">
    <property type="component" value="Unassembled WGS sequence"/>
</dbReference>